<comment type="subcellular location">
    <subcellularLocation>
        <location evidence="1">Nucleus</location>
    </subcellularLocation>
</comment>
<dbReference type="GO" id="GO:0006312">
    <property type="term" value="P:mitotic recombination"/>
    <property type="evidence" value="ECO:0007669"/>
    <property type="project" value="TreeGrafter"/>
</dbReference>
<dbReference type="InterPro" id="IPR011184">
    <property type="entry name" value="DNA_mismatch_repair_Msh2"/>
</dbReference>
<dbReference type="KEGG" id="csol:105359470"/>
<dbReference type="InterPro" id="IPR016151">
    <property type="entry name" value="DNA_mismatch_repair_MutS_N"/>
</dbReference>
<dbReference type="InterPro" id="IPR007696">
    <property type="entry name" value="DNA_mismatch_repair_MutS_core"/>
</dbReference>
<dbReference type="FunFam" id="3.40.50.300:FF:000523">
    <property type="entry name" value="DNA mismatch repair protein"/>
    <property type="match status" value="1"/>
</dbReference>
<keyword evidence="4 12" id="KW-0547">Nucleotide-binding</keyword>
<evidence type="ECO:0000313" key="15">
    <source>
        <dbReference type="Proteomes" id="UP000695007"/>
    </source>
</evidence>
<dbReference type="GO" id="GO:0030983">
    <property type="term" value="F:mismatched DNA binding"/>
    <property type="evidence" value="ECO:0007669"/>
    <property type="project" value="InterPro"/>
</dbReference>
<dbReference type="GO" id="GO:0005524">
    <property type="term" value="F:ATP binding"/>
    <property type="evidence" value="ECO:0007669"/>
    <property type="project" value="UniProtKB-KW"/>
</dbReference>
<dbReference type="InterPro" id="IPR036187">
    <property type="entry name" value="DNA_mismatch_repair_MutS_sf"/>
</dbReference>
<protein>
    <recommendedName>
        <fullName evidence="11">DNA mismatch repair protein MSH2</fullName>
    </recommendedName>
    <alternativeName>
        <fullName evidence="3">DNA mismatch repair protein Msh2</fullName>
    </alternativeName>
    <alternativeName>
        <fullName evidence="10">MutS protein homolog 2</fullName>
    </alternativeName>
</protein>
<dbReference type="Pfam" id="PF05188">
    <property type="entry name" value="MutS_II"/>
    <property type="match status" value="1"/>
</dbReference>
<evidence type="ECO:0000259" key="14">
    <source>
        <dbReference type="PROSITE" id="PS00486"/>
    </source>
</evidence>
<dbReference type="Proteomes" id="UP000695007">
    <property type="component" value="Unplaced"/>
</dbReference>
<evidence type="ECO:0000256" key="10">
    <source>
        <dbReference type="ARBA" id="ARBA00029795"/>
    </source>
</evidence>
<dbReference type="InterPro" id="IPR036678">
    <property type="entry name" value="MutS_con_dom_sf"/>
</dbReference>
<dbReference type="InterPro" id="IPR007861">
    <property type="entry name" value="DNA_mismatch_repair_MutS_clamp"/>
</dbReference>
<dbReference type="FunFam" id="3.40.1170.10:FF:000003">
    <property type="entry name" value="DNA mismatch repair protein"/>
    <property type="match status" value="1"/>
</dbReference>
<dbReference type="Gene3D" id="3.40.1170.10">
    <property type="entry name" value="DNA repair protein MutS, domain I"/>
    <property type="match status" value="1"/>
</dbReference>
<evidence type="ECO:0000256" key="6">
    <source>
        <dbReference type="ARBA" id="ARBA00022840"/>
    </source>
</evidence>
<organism evidence="15 16">
    <name type="scientific">Ceratosolen solmsi marchali</name>
    <dbReference type="NCBI Taxonomy" id="326594"/>
    <lineage>
        <taxon>Eukaryota</taxon>
        <taxon>Metazoa</taxon>
        <taxon>Ecdysozoa</taxon>
        <taxon>Arthropoda</taxon>
        <taxon>Hexapoda</taxon>
        <taxon>Insecta</taxon>
        <taxon>Pterygota</taxon>
        <taxon>Neoptera</taxon>
        <taxon>Endopterygota</taxon>
        <taxon>Hymenoptera</taxon>
        <taxon>Apocrita</taxon>
        <taxon>Proctotrupomorpha</taxon>
        <taxon>Chalcidoidea</taxon>
        <taxon>Agaonidae</taxon>
        <taxon>Agaoninae</taxon>
        <taxon>Ceratosolen</taxon>
    </lineage>
</organism>
<dbReference type="Gene3D" id="3.30.420.110">
    <property type="entry name" value="MutS, connector domain"/>
    <property type="match status" value="1"/>
</dbReference>
<evidence type="ECO:0000256" key="9">
    <source>
        <dbReference type="ARBA" id="ARBA00023242"/>
    </source>
</evidence>
<dbReference type="FunFam" id="3.30.420.110:FF:000002">
    <property type="entry name" value="DNA mismatch repair protein"/>
    <property type="match status" value="1"/>
</dbReference>
<feature type="domain" description="DNA mismatch repair proteins mutS family" evidence="14">
    <location>
        <begin position="717"/>
        <end position="733"/>
    </location>
</feature>
<feature type="coiled-coil region" evidence="13">
    <location>
        <begin position="446"/>
        <end position="473"/>
    </location>
</feature>
<evidence type="ECO:0000256" key="11">
    <source>
        <dbReference type="ARBA" id="ARBA00073545"/>
    </source>
</evidence>
<keyword evidence="7 12" id="KW-0238">DNA-binding</keyword>
<dbReference type="Pfam" id="PF05190">
    <property type="entry name" value="MutS_IV"/>
    <property type="match status" value="1"/>
</dbReference>
<keyword evidence="13" id="KW-0175">Coiled coil</keyword>
<dbReference type="AlphaFoldDB" id="A0AAJ6VKR2"/>
<dbReference type="GO" id="GO:0140664">
    <property type="term" value="F:ATP-dependent DNA damage sensor activity"/>
    <property type="evidence" value="ECO:0007669"/>
    <property type="project" value="InterPro"/>
</dbReference>
<dbReference type="PROSITE" id="PS00486">
    <property type="entry name" value="DNA_MISMATCH_REPAIR_2"/>
    <property type="match status" value="1"/>
</dbReference>
<dbReference type="GeneID" id="105359470"/>
<evidence type="ECO:0000256" key="5">
    <source>
        <dbReference type="ARBA" id="ARBA00022763"/>
    </source>
</evidence>
<evidence type="ECO:0000256" key="4">
    <source>
        <dbReference type="ARBA" id="ARBA00022741"/>
    </source>
</evidence>
<dbReference type="InterPro" id="IPR027417">
    <property type="entry name" value="P-loop_NTPase"/>
</dbReference>
<dbReference type="GO" id="GO:0032301">
    <property type="term" value="C:MutSalpha complex"/>
    <property type="evidence" value="ECO:0007669"/>
    <property type="project" value="TreeGrafter"/>
</dbReference>
<dbReference type="Pfam" id="PF01624">
    <property type="entry name" value="MutS_I"/>
    <property type="match status" value="1"/>
</dbReference>
<gene>
    <name evidence="16" type="primary">LOC105359470</name>
</gene>
<accession>A0AAJ6VKR2</accession>
<dbReference type="Gene3D" id="1.10.1420.10">
    <property type="match status" value="2"/>
</dbReference>
<evidence type="ECO:0000256" key="2">
    <source>
        <dbReference type="ARBA" id="ARBA00006271"/>
    </source>
</evidence>
<dbReference type="NCBIfam" id="NF003810">
    <property type="entry name" value="PRK05399.1"/>
    <property type="match status" value="1"/>
</dbReference>
<evidence type="ECO:0000256" key="3">
    <source>
        <dbReference type="ARBA" id="ARBA00019549"/>
    </source>
</evidence>
<dbReference type="PANTHER" id="PTHR11361:SF35">
    <property type="entry name" value="DNA MISMATCH REPAIR PROTEIN MSH2"/>
    <property type="match status" value="1"/>
</dbReference>
<dbReference type="GO" id="GO:0006298">
    <property type="term" value="P:mismatch repair"/>
    <property type="evidence" value="ECO:0007669"/>
    <property type="project" value="InterPro"/>
</dbReference>
<keyword evidence="8 12" id="KW-0234">DNA repair</keyword>
<keyword evidence="15" id="KW-1185">Reference proteome</keyword>
<evidence type="ECO:0000256" key="12">
    <source>
        <dbReference type="RuleBase" id="RU003756"/>
    </source>
</evidence>
<dbReference type="Pfam" id="PF05192">
    <property type="entry name" value="MutS_III"/>
    <property type="match status" value="1"/>
</dbReference>
<comment type="function">
    <text evidence="12">Component of the post-replicative DNA mismatch repair system (MMR).</text>
</comment>
<dbReference type="Gene3D" id="3.40.50.300">
    <property type="entry name" value="P-loop containing nucleotide triphosphate hydrolases"/>
    <property type="match status" value="1"/>
</dbReference>
<proteinExistence type="inferred from homology"/>
<name>A0AAJ6VKR2_9HYME</name>
<dbReference type="InterPro" id="IPR000432">
    <property type="entry name" value="DNA_mismatch_repair_MutS_C"/>
</dbReference>
<dbReference type="FunFam" id="1.10.1420.10:FF:000003">
    <property type="entry name" value="DNA mismatch repair protein"/>
    <property type="match status" value="1"/>
</dbReference>
<reference evidence="16" key="1">
    <citation type="submission" date="2025-08" db="UniProtKB">
        <authorList>
            <consortium name="RefSeq"/>
        </authorList>
    </citation>
    <scope>IDENTIFICATION</scope>
</reference>
<evidence type="ECO:0000256" key="13">
    <source>
        <dbReference type="SAM" id="Coils"/>
    </source>
</evidence>
<dbReference type="RefSeq" id="XP_011494385.1">
    <property type="nucleotide sequence ID" value="XM_011496083.1"/>
</dbReference>
<keyword evidence="9" id="KW-0539">Nucleus</keyword>
<evidence type="ECO:0000256" key="8">
    <source>
        <dbReference type="ARBA" id="ARBA00023204"/>
    </source>
</evidence>
<evidence type="ECO:0000256" key="7">
    <source>
        <dbReference type="ARBA" id="ARBA00023125"/>
    </source>
</evidence>
<dbReference type="CTD" id="34842"/>
<dbReference type="Pfam" id="PF00488">
    <property type="entry name" value="MutS_V"/>
    <property type="match status" value="1"/>
</dbReference>
<dbReference type="SUPFAM" id="SSF52540">
    <property type="entry name" value="P-loop containing nucleoside triphosphate hydrolases"/>
    <property type="match status" value="1"/>
</dbReference>
<sequence length="897" mass="100204">MFSSSFMFQKPNSTIRIFDRSDYYTLHGNDALFAAKEIFKTTSVCKKIGPEHNKIDGVILNKNHFETFIRDLLLVKQYRVEVYVNNGSAKNQDWNVEYKGSPGNLAQFEEVLFNNNDVAVESAILAVKVGSEGTSKIVGVSCIDSIKSIISVSEFEDGDSFMNLETIVVLLKPKECVLQVGEGNTDFQIVKQLMERNNVLVTPKKKRDFSTDSLVQDLNNLLRFNKGQQRNSQALPEINLKRAMAATASLISYLNLTASSGEGGLFTLEEIPRNQYLRLDAAAIKALNLEPSGRLGASANSSLLGLLDKCKTALGKRLLAQWIRQPLRDLALINERHEVVEALVADTDTRSTLSEDYLGRIPDLHQLAKKLGNKKAGLQECYRIYQCMMYLPLFLEKLNALAHVPAVKAMIFDSLRESIEEMDKFQQMVEQTIDLDSADRGDFLVKAEFDDELKVLKSEMDDIENKIQKVLHKAANDLGMESGKSIKLELNPRLGYLFRITLNEEKNIRNNKSYTVVNSIKGGIRFKNKNLEILNDEYLSKKNSYTSQQKLIVAEIVETAAGYVPPIKVIGGIIATLDVLNSFAQVAVSASEMYVRPKMLSNETQELRLVKVRHPCLEIQDGVNYIANDAHFTKDSRFHIITGPNMGGKSTYIRSIGVTALMAHIGSFVPCERATISILDSILARIGADDSQIRGLSTFMAEMVETSAILRTATSNSLVIIDELGRGTSTYDGCGIAWAIAEHLAKNVKSYCLFATHFHEITRLAEDVPSVNNFHVTALVDEKLVLLYKVKPGICDQSFGIHVARMANFPDDVIEFAKQKQAELEDLQGAVFEGSDNPEKKRNIINDGEKMIKDFMEKCTGSNESFTDEELINRVRNLKEEVLAHNNPYIKALLGMS</sequence>
<evidence type="ECO:0000313" key="16">
    <source>
        <dbReference type="RefSeq" id="XP_011494385.1"/>
    </source>
</evidence>
<dbReference type="PANTHER" id="PTHR11361">
    <property type="entry name" value="DNA MISMATCH REPAIR PROTEIN MUTS FAMILY MEMBER"/>
    <property type="match status" value="1"/>
</dbReference>
<dbReference type="SMART" id="SM00534">
    <property type="entry name" value="MUTSac"/>
    <property type="match status" value="1"/>
</dbReference>
<keyword evidence="5 12" id="KW-0227">DNA damage</keyword>
<keyword evidence="6" id="KW-0067">ATP-binding</keyword>
<comment type="similarity">
    <text evidence="2 12">Belongs to the DNA mismatch repair MutS family.</text>
</comment>
<evidence type="ECO:0000256" key="1">
    <source>
        <dbReference type="ARBA" id="ARBA00004123"/>
    </source>
</evidence>
<dbReference type="InterPro" id="IPR007860">
    <property type="entry name" value="DNA_mmatch_repair_MutS_con_dom"/>
</dbReference>
<dbReference type="SUPFAM" id="SSF48334">
    <property type="entry name" value="DNA repair protein MutS, domain III"/>
    <property type="match status" value="1"/>
</dbReference>
<dbReference type="InterPro" id="IPR007695">
    <property type="entry name" value="DNA_mismatch_repair_MutS-lik_N"/>
</dbReference>
<dbReference type="InterPro" id="IPR045076">
    <property type="entry name" value="MutS"/>
</dbReference>
<dbReference type="PIRSF" id="PIRSF005813">
    <property type="entry name" value="MSH2"/>
    <property type="match status" value="1"/>
</dbReference>
<dbReference type="SMART" id="SM00533">
    <property type="entry name" value="MUTSd"/>
    <property type="match status" value="1"/>
</dbReference>